<dbReference type="Gene3D" id="3.40.50.1820">
    <property type="entry name" value="alpha/beta hydrolase"/>
    <property type="match status" value="1"/>
</dbReference>
<evidence type="ECO:0000256" key="8">
    <source>
        <dbReference type="ARBA" id="ARBA00081187"/>
    </source>
</evidence>
<evidence type="ECO:0000256" key="3">
    <source>
        <dbReference type="ARBA" id="ARBA00011897"/>
    </source>
</evidence>
<dbReference type="SUPFAM" id="SSF53474">
    <property type="entry name" value="alpha/beta-Hydrolases"/>
    <property type="match status" value="1"/>
</dbReference>
<evidence type="ECO:0000259" key="10">
    <source>
        <dbReference type="Pfam" id="PF02897"/>
    </source>
</evidence>
<evidence type="ECO:0000313" key="11">
    <source>
        <dbReference type="EMBL" id="QMW07144.1"/>
    </source>
</evidence>
<dbReference type="PANTHER" id="PTHR42881">
    <property type="entry name" value="PROLYL ENDOPEPTIDASE"/>
    <property type="match status" value="1"/>
</dbReference>
<dbReference type="InterPro" id="IPR051167">
    <property type="entry name" value="Prolyl_oligopep/macrocyclase"/>
</dbReference>
<comment type="similarity">
    <text evidence="2">Belongs to the peptidase S9A family.</text>
</comment>
<evidence type="ECO:0000256" key="5">
    <source>
        <dbReference type="ARBA" id="ARBA00022801"/>
    </source>
</evidence>
<dbReference type="InterPro" id="IPR001375">
    <property type="entry name" value="Peptidase_S9_cat"/>
</dbReference>
<evidence type="ECO:0000259" key="9">
    <source>
        <dbReference type="Pfam" id="PF00326"/>
    </source>
</evidence>
<keyword evidence="12" id="KW-1185">Reference proteome</keyword>
<dbReference type="GO" id="GO:0004252">
    <property type="term" value="F:serine-type endopeptidase activity"/>
    <property type="evidence" value="ECO:0007669"/>
    <property type="project" value="UniProtKB-EC"/>
</dbReference>
<gene>
    <name evidence="11" type="ORF">H3H32_30820</name>
</gene>
<comment type="catalytic activity">
    <reaction evidence="1">
        <text>Hydrolysis of Pro-|-Xaa &gt;&gt; Ala-|-Xaa in oligopeptides.</text>
        <dbReference type="EC" id="3.4.21.26"/>
    </reaction>
</comment>
<evidence type="ECO:0000256" key="2">
    <source>
        <dbReference type="ARBA" id="ARBA00005228"/>
    </source>
</evidence>
<accession>A0A7G5H7Q2</accession>
<dbReference type="AlphaFoldDB" id="A0A7G5H7Q2"/>
<evidence type="ECO:0000256" key="4">
    <source>
        <dbReference type="ARBA" id="ARBA00022670"/>
    </source>
</evidence>
<dbReference type="GO" id="GO:0070012">
    <property type="term" value="F:oligopeptidase activity"/>
    <property type="evidence" value="ECO:0007669"/>
    <property type="project" value="TreeGrafter"/>
</dbReference>
<dbReference type="GO" id="GO:0006508">
    <property type="term" value="P:proteolysis"/>
    <property type="evidence" value="ECO:0007669"/>
    <property type="project" value="UniProtKB-KW"/>
</dbReference>
<evidence type="ECO:0000313" key="12">
    <source>
        <dbReference type="Proteomes" id="UP000515369"/>
    </source>
</evidence>
<keyword evidence="4" id="KW-0645">Protease</keyword>
<dbReference type="SUPFAM" id="SSF50993">
    <property type="entry name" value="Peptidase/esterase 'gauge' domain"/>
    <property type="match status" value="1"/>
</dbReference>
<dbReference type="Proteomes" id="UP000515369">
    <property type="component" value="Chromosome"/>
</dbReference>
<evidence type="ECO:0000256" key="7">
    <source>
        <dbReference type="ARBA" id="ARBA00060121"/>
    </source>
</evidence>
<dbReference type="InterPro" id="IPR002471">
    <property type="entry name" value="Pept_S9_AS"/>
</dbReference>
<dbReference type="Gene3D" id="2.130.10.120">
    <property type="entry name" value="Prolyl oligopeptidase, N-terminal domain"/>
    <property type="match status" value="1"/>
</dbReference>
<dbReference type="Pfam" id="PF02897">
    <property type="entry name" value="Peptidase_S9_N"/>
    <property type="match status" value="1"/>
</dbReference>
<dbReference type="InterPro" id="IPR023302">
    <property type="entry name" value="Pept_S9A_N"/>
</dbReference>
<dbReference type="InterPro" id="IPR002470">
    <property type="entry name" value="Peptidase_S9A"/>
</dbReference>
<dbReference type="InterPro" id="IPR029058">
    <property type="entry name" value="AB_hydrolase_fold"/>
</dbReference>
<feature type="domain" description="Peptidase S9 prolyl oligopeptidase catalytic" evidence="9">
    <location>
        <begin position="478"/>
        <end position="691"/>
    </location>
</feature>
<keyword evidence="6" id="KW-0720">Serine protease</keyword>
<evidence type="ECO:0000256" key="1">
    <source>
        <dbReference type="ARBA" id="ARBA00001070"/>
    </source>
</evidence>
<keyword evidence="5" id="KW-0378">Hydrolase</keyword>
<dbReference type="KEGG" id="sfol:H3H32_30820"/>
<dbReference type="EMBL" id="CP059732">
    <property type="protein sequence ID" value="QMW07144.1"/>
    <property type="molecule type" value="Genomic_DNA"/>
</dbReference>
<name>A0A7G5H7Q2_9BACT</name>
<dbReference type="EC" id="3.4.21.26" evidence="3"/>
<dbReference type="FunFam" id="3.40.50.1820:FF:000005">
    <property type="entry name" value="Prolyl endopeptidase"/>
    <property type="match status" value="1"/>
</dbReference>
<dbReference type="PROSITE" id="PS00708">
    <property type="entry name" value="PRO_ENDOPEP_SER"/>
    <property type="match status" value="1"/>
</dbReference>
<proteinExistence type="inferred from homology"/>
<protein>
    <recommendedName>
        <fullName evidence="3">prolyl oligopeptidase</fullName>
        <ecNumber evidence="3">3.4.21.26</ecNumber>
    </recommendedName>
    <alternativeName>
        <fullName evidence="8">Proline-specific endopeptidase</fullName>
    </alternativeName>
</protein>
<comment type="function">
    <text evidence="7">Cleaves peptide bonds on the C-terminal side of prolyl residues within peptides that are up to approximately 30 amino acids long. Has an absolute requirement for an X-Pro bond in the trans configuration immediately preceding the Pro-Y scissible bond.</text>
</comment>
<dbReference type="GO" id="GO:0005829">
    <property type="term" value="C:cytosol"/>
    <property type="evidence" value="ECO:0007669"/>
    <property type="project" value="TreeGrafter"/>
</dbReference>
<reference evidence="11 12" key="1">
    <citation type="submission" date="2020-07" db="EMBL/GenBank/DDBJ databases">
        <title>Spirosoma foliorum sp. nov., isolated from the leaves on the Nejang mountain Korea, Republic of.</title>
        <authorList>
            <person name="Ho H."/>
            <person name="Lee Y.-J."/>
            <person name="Nurcahyanto D.-A."/>
            <person name="Kim S.-G."/>
        </authorList>
    </citation>
    <scope>NUCLEOTIDE SEQUENCE [LARGE SCALE GENOMIC DNA]</scope>
    <source>
        <strain evidence="11 12">PL0136</strain>
    </source>
</reference>
<evidence type="ECO:0000256" key="6">
    <source>
        <dbReference type="ARBA" id="ARBA00022825"/>
    </source>
</evidence>
<dbReference type="PANTHER" id="PTHR42881:SF2">
    <property type="entry name" value="PROLYL ENDOPEPTIDASE"/>
    <property type="match status" value="1"/>
</dbReference>
<sequence length="701" mass="78422">MLSSSIALGQSAHPLTYPQARKTDQVDTYHGTQVADPYRWLEDDRSAETAEWVKAENKVTFDYLAQIPYRKQFQDRLEKIYNYPKYSAPSRKGEWFYFSKNDGLQNQAVLYRQKGLEGKPELVIDPNKLSADGTTRLGAFSLSKDGKYAVVGLSKGGSDWQEYQVMELATKTYLPDKIEWVKVSGAAWQGDGFYYSRYPKPEGSALAAKNENHQVFFHKLNTLQSADRLVYEDTKNPQRFHIVSTTDDERFALLTVSDRGQGKDGNSLFFMDAKSGQKTFVPVVAEITNFSYNVIDNDGDRLLILTNEKAPNSKIVAFDTQKNTFSTLIAEQPEPIAENSVSAAGGKLFVEYSKDVTSKIDVFDFMGKRESEVQLPAVGAAGGFGGEKDDKFVFYTFTSFTFPPTIYRYDIATRKSTVFRAPEVDFKPADYETKQVFYTSKDGTKVPMFLTYRKGLKLDGTNPTLLYGYGGFNISLPPSFSPFRIPFLEQGGVYAQANLRGGSEYGEKWHEQGMKLKKQNVFDDFIAAAEYLIGQKYTSPAKLAIQGGSNGGLLVGAVINQRPELFRVAIPQVGVMDMLRFHKFTIGWNWIADYGSSDNADEFKALHAYSPIHNIKPGIKYPATLVTTADHDDRVVPAHSFKYAATLQEVYKGNNPVLIRIDTNSGHGASNTKKNIETAADIYSFILWNMGVASLKEVASK</sequence>
<feature type="domain" description="Peptidase S9A N-terminal" evidence="10">
    <location>
        <begin position="18"/>
        <end position="420"/>
    </location>
</feature>
<organism evidence="11 12">
    <name type="scientific">Spirosoma foliorum</name>
    <dbReference type="NCBI Taxonomy" id="2710596"/>
    <lineage>
        <taxon>Bacteria</taxon>
        <taxon>Pseudomonadati</taxon>
        <taxon>Bacteroidota</taxon>
        <taxon>Cytophagia</taxon>
        <taxon>Cytophagales</taxon>
        <taxon>Cytophagaceae</taxon>
        <taxon>Spirosoma</taxon>
    </lineage>
</organism>
<dbReference type="Pfam" id="PF00326">
    <property type="entry name" value="Peptidase_S9"/>
    <property type="match status" value="1"/>
</dbReference>
<dbReference type="PRINTS" id="PR00862">
    <property type="entry name" value="PROLIGOPTASE"/>
</dbReference>